<evidence type="ECO:0000259" key="4">
    <source>
        <dbReference type="PROSITE" id="PS50887"/>
    </source>
</evidence>
<dbReference type="PANTHER" id="PTHR45138">
    <property type="entry name" value="REGULATORY COMPONENTS OF SENSORY TRANSDUCTION SYSTEM"/>
    <property type="match status" value="1"/>
</dbReference>
<accession>A0A176YIR4</accession>
<dbReference type="PANTHER" id="PTHR45138:SF9">
    <property type="entry name" value="DIGUANYLATE CYCLASE DGCM-RELATED"/>
    <property type="match status" value="1"/>
</dbReference>
<protein>
    <recommendedName>
        <fullName evidence="1">diguanylate cyclase</fullName>
        <ecNumber evidence="1">2.7.7.65</ecNumber>
    </recommendedName>
</protein>
<evidence type="ECO:0000256" key="2">
    <source>
        <dbReference type="ARBA" id="ARBA00034247"/>
    </source>
</evidence>
<dbReference type="SUPFAM" id="SSF55073">
    <property type="entry name" value="Nucleotide cyclase"/>
    <property type="match status" value="1"/>
</dbReference>
<dbReference type="OrthoDB" id="9812260at2"/>
<feature type="transmembrane region" description="Helical" evidence="3">
    <location>
        <begin position="192"/>
        <end position="212"/>
    </location>
</feature>
<dbReference type="Proteomes" id="UP000076959">
    <property type="component" value="Unassembled WGS sequence"/>
</dbReference>
<dbReference type="InterPro" id="IPR043128">
    <property type="entry name" value="Rev_trsase/Diguanyl_cyclase"/>
</dbReference>
<organism evidence="5 6">
    <name type="scientific">Bradyrhizobium centrolobii</name>
    <dbReference type="NCBI Taxonomy" id="1505087"/>
    <lineage>
        <taxon>Bacteria</taxon>
        <taxon>Pseudomonadati</taxon>
        <taxon>Pseudomonadota</taxon>
        <taxon>Alphaproteobacteria</taxon>
        <taxon>Hyphomicrobiales</taxon>
        <taxon>Nitrobacteraceae</taxon>
        <taxon>Bradyrhizobium</taxon>
    </lineage>
</organism>
<feature type="transmembrane region" description="Helical" evidence="3">
    <location>
        <begin position="149"/>
        <end position="171"/>
    </location>
</feature>
<dbReference type="NCBIfam" id="TIGR00254">
    <property type="entry name" value="GGDEF"/>
    <property type="match status" value="1"/>
</dbReference>
<dbReference type="Pfam" id="PF00990">
    <property type="entry name" value="GGDEF"/>
    <property type="match status" value="1"/>
</dbReference>
<comment type="caution">
    <text evidence="5">The sequence shown here is derived from an EMBL/GenBank/DDBJ whole genome shotgun (WGS) entry which is preliminary data.</text>
</comment>
<keyword evidence="3" id="KW-0472">Membrane</keyword>
<dbReference type="AlphaFoldDB" id="A0A176YIR4"/>
<comment type="catalytic activity">
    <reaction evidence="2">
        <text>2 GTP = 3',3'-c-di-GMP + 2 diphosphate</text>
        <dbReference type="Rhea" id="RHEA:24898"/>
        <dbReference type="ChEBI" id="CHEBI:33019"/>
        <dbReference type="ChEBI" id="CHEBI:37565"/>
        <dbReference type="ChEBI" id="CHEBI:58805"/>
        <dbReference type="EC" id="2.7.7.65"/>
    </reaction>
</comment>
<keyword evidence="3" id="KW-0812">Transmembrane</keyword>
<evidence type="ECO:0000313" key="5">
    <source>
        <dbReference type="EMBL" id="OAF06071.1"/>
    </source>
</evidence>
<feature type="transmembrane region" description="Helical" evidence="3">
    <location>
        <begin position="121"/>
        <end position="143"/>
    </location>
</feature>
<evidence type="ECO:0000256" key="1">
    <source>
        <dbReference type="ARBA" id="ARBA00012528"/>
    </source>
</evidence>
<dbReference type="STRING" id="1505087.AYJ54_20510"/>
<sequence>MVLDLRTIYVVTSLTVALLGAVQLASYFIGRFGRWPLWWGLGNILTGFGSFCIAFRDLAPDVVTIDIGNSATVAGYVCMLPAVRLFANRPAHLRYVALAALTGTLISVLVLDGASGTRGRIIFGSLVCCIVDLVIAREGVLLGLRERLYSAWILVSLYLPTALIFAVRALLAATGEIGRERLFDGSSAHTALAVFAVLFIVLRNMVMMLMAAERNHHQLTAFATSDPLTGALNRAGLARAYGALGATRVTALLIDMDHFKALNDRHGHAAGDTLLRMLVEVVKTRLRPGDVVARLGGDEFVVLLADASLDDAARMAGGISKDFSDAISAHGTFKVHPTLSIGIARRSTAAMTLEALLQNADAALYRSKQQGRNRIEAHVEEPLAA</sequence>
<gene>
    <name evidence="5" type="ORF">AYJ54_20510</name>
</gene>
<dbReference type="InterPro" id="IPR050469">
    <property type="entry name" value="Diguanylate_Cyclase"/>
</dbReference>
<dbReference type="EC" id="2.7.7.65" evidence="1"/>
<keyword evidence="6" id="KW-1185">Reference proteome</keyword>
<name>A0A176YIR4_9BRAD</name>
<dbReference type="EMBL" id="LUUB01000078">
    <property type="protein sequence ID" value="OAF06071.1"/>
    <property type="molecule type" value="Genomic_DNA"/>
</dbReference>
<dbReference type="SMART" id="SM00267">
    <property type="entry name" value="GGDEF"/>
    <property type="match status" value="1"/>
</dbReference>
<dbReference type="InterPro" id="IPR029787">
    <property type="entry name" value="Nucleotide_cyclase"/>
</dbReference>
<reference evidence="5 6" key="1">
    <citation type="submission" date="2016-03" db="EMBL/GenBank/DDBJ databases">
        <title>Draft Genome Sequence of the Strain BR 10245 (Bradyrhizobium sp.) isolated from nodules of Centrolobium paraense.</title>
        <authorList>
            <person name="Simoes-Araujo J.L.Sr."/>
            <person name="Barauna A.C."/>
            <person name="Silva K."/>
            <person name="Zilli J.E."/>
        </authorList>
    </citation>
    <scope>NUCLEOTIDE SEQUENCE [LARGE SCALE GENOMIC DNA]</scope>
    <source>
        <strain evidence="5 6">BR 10245</strain>
    </source>
</reference>
<dbReference type="RefSeq" id="WP_063703061.1">
    <property type="nucleotide sequence ID" value="NZ_LUUB01000078.1"/>
</dbReference>
<keyword evidence="3" id="KW-1133">Transmembrane helix</keyword>
<proteinExistence type="predicted"/>
<feature type="domain" description="GGDEF" evidence="4">
    <location>
        <begin position="247"/>
        <end position="380"/>
    </location>
</feature>
<evidence type="ECO:0000256" key="3">
    <source>
        <dbReference type="SAM" id="Phobius"/>
    </source>
</evidence>
<dbReference type="Gene3D" id="3.30.70.270">
    <property type="match status" value="1"/>
</dbReference>
<dbReference type="GO" id="GO:0052621">
    <property type="term" value="F:diguanylate cyclase activity"/>
    <property type="evidence" value="ECO:0007669"/>
    <property type="project" value="UniProtKB-EC"/>
</dbReference>
<feature type="transmembrane region" description="Helical" evidence="3">
    <location>
        <begin position="93"/>
        <end position="114"/>
    </location>
</feature>
<dbReference type="CDD" id="cd01949">
    <property type="entry name" value="GGDEF"/>
    <property type="match status" value="1"/>
</dbReference>
<dbReference type="PROSITE" id="PS50887">
    <property type="entry name" value="GGDEF"/>
    <property type="match status" value="1"/>
</dbReference>
<dbReference type="InterPro" id="IPR000160">
    <property type="entry name" value="GGDEF_dom"/>
</dbReference>
<feature type="transmembrane region" description="Helical" evidence="3">
    <location>
        <begin position="67"/>
        <end position="87"/>
    </location>
</feature>
<evidence type="ECO:0000313" key="6">
    <source>
        <dbReference type="Proteomes" id="UP000076959"/>
    </source>
</evidence>
<feature type="transmembrane region" description="Helical" evidence="3">
    <location>
        <begin position="7"/>
        <end position="29"/>
    </location>
</feature>